<evidence type="ECO:0000256" key="6">
    <source>
        <dbReference type="SAM" id="Phobius"/>
    </source>
</evidence>
<comment type="caution">
    <text evidence="8">The sequence shown here is derived from an EMBL/GenBank/DDBJ whole genome shotgun (WGS) entry which is preliminary data.</text>
</comment>
<comment type="subcellular location">
    <subcellularLocation>
        <location evidence="1">Cell membrane</location>
        <topology evidence="1">Multi-pass membrane protein</topology>
    </subcellularLocation>
</comment>
<sequence>MSHQVKVWDIVVRSFHWSLVPTFFLAYLTGDDSILHAYTGYIVLTLVVIRIIWGIIGTRYARFTNFVYGRETVKTYISSILQFRPIHYIGHNPLGGWMIILLLSFLLLTTWTGLEAYAAEGKGPLAGLSLDLSPIGTAFADGGKSHSIWKGIHEFLANTTLFLVTVHIIGVLFSSVVHNENLIQSMLTGEKTVSDEDDHERK</sequence>
<dbReference type="Gene3D" id="1.20.950.20">
    <property type="entry name" value="Transmembrane di-heme cytochromes, Chain C"/>
    <property type="match status" value="1"/>
</dbReference>
<keyword evidence="9" id="KW-1185">Reference proteome</keyword>
<protein>
    <recommendedName>
        <fullName evidence="7">Cytochrome b561 bacterial/Ni-hydrogenase domain-containing protein</fullName>
    </recommendedName>
</protein>
<dbReference type="GO" id="GO:0020037">
    <property type="term" value="F:heme binding"/>
    <property type="evidence" value="ECO:0007669"/>
    <property type="project" value="TreeGrafter"/>
</dbReference>
<evidence type="ECO:0000256" key="4">
    <source>
        <dbReference type="ARBA" id="ARBA00022989"/>
    </source>
</evidence>
<organism evidence="8 9">
    <name type="scientific">Hydrogenovibrio marinus</name>
    <dbReference type="NCBI Taxonomy" id="28885"/>
    <lineage>
        <taxon>Bacteria</taxon>
        <taxon>Pseudomonadati</taxon>
        <taxon>Pseudomonadota</taxon>
        <taxon>Gammaproteobacteria</taxon>
        <taxon>Thiotrichales</taxon>
        <taxon>Piscirickettsiaceae</taxon>
        <taxon>Hydrogenovibrio</taxon>
    </lineage>
</organism>
<feature type="transmembrane region" description="Helical" evidence="6">
    <location>
        <begin position="34"/>
        <end position="53"/>
    </location>
</feature>
<evidence type="ECO:0000256" key="3">
    <source>
        <dbReference type="ARBA" id="ARBA00022692"/>
    </source>
</evidence>
<dbReference type="PANTHER" id="PTHR30485">
    <property type="entry name" value="NI/FE-HYDROGENASE 1 B-TYPE CYTOCHROME SUBUNIT"/>
    <property type="match status" value="1"/>
</dbReference>
<proteinExistence type="predicted"/>
<feature type="domain" description="Cytochrome b561 bacterial/Ni-hydrogenase" evidence="7">
    <location>
        <begin position="7"/>
        <end position="189"/>
    </location>
</feature>
<keyword evidence="3 6" id="KW-0812">Transmembrane</keyword>
<feature type="transmembrane region" description="Helical" evidence="6">
    <location>
        <begin position="94"/>
        <end position="114"/>
    </location>
</feature>
<keyword evidence="5 6" id="KW-0472">Membrane</keyword>
<feature type="transmembrane region" description="Helical" evidence="6">
    <location>
        <begin position="155"/>
        <end position="177"/>
    </location>
</feature>
<evidence type="ECO:0000313" key="9">
    <source>
        <dbReference type="Proteomes" id="UP000027341"/>
    </source>
</evidence>
<evidence type="ECO:0000259" key="7">
    <source>
        <dbReference type="Pfam" id="PF01292"/>
    </source>
</evidence>
<dbReference type="InterPro" id="IPR011577">
    <property type="entry name" value="Cyt_b561_bac/Ni-Hgenase"/>
</dbReference>
<evidence type="ECO:0000313" key="8">
    <source>
        <dbReference type="EMBL" id="KDN96075.1"/>
    </source>
</evidence>
<keyword evidence="4 6" id="KW-1133">Transmembrane helix</keyword>
<gene>
    <name evidence="8" type="ORF">EI16_07240</name>
</gene>
<dbReference type="PANTHER" id="PTHR30485:SF2">
    <property type="entry name" value="BLL0597 PROTEIN"/>
    <property type="match status" value="1"/>
</dbReference>
<dbReference type="InterPro" id="IPR016174">
    <property type="entry name" value="Di-haem_cyt_TM"/>
</dbReference>
<reference evidence="8 9" key="1">
    <citation type="submission" date="2014-04" db="EMBL/GenBank/DDBJ databases">
        <title>Draft genome sequence of Hydrogenovibrio marinus MH-110, a model organism for aerobic H2 metabolism.</title>
        <authorList>
            <person name="Cha H.J."/>
            <person name="Jo B.H."/>
            <person name="Hwang B.H."/>
        </authorList>
    </citation>
    <scope>NUCLEOTIDE SEQUENCE [LARGE SCALE GENOMIC DNA]</scope>
    <source>
        <strain evidence="8 9">MH-110</strain>
    </source>
</reference>
<dbReference type="GO" id="GO:0022904">
    <property type="term" value="P:respiratory electron transport chain"/>
    <property type="evidence" value="ECO:0007669"/>
    <property type="project" value="InterPro"/>
</dbReference>
<dbReference type="SUPFAM" id="SSF81342">
    <property type="entry name" value="Transmembrane di-heme cytochromes"/>
    <property type="match status" value="1"/>
</dbReference>
<name>A0A067A137_HYDMR</name>
<evidence type="ECO:0000256" key="1">
    <source>
        <dbReference type="ARBA" id="ARBA00004651"/>
    </source>
</evidence>
<dbReference type="EMBL" id="JMIU01000001">
    <property type="protein sequence ID" value="KDN96075.1"/>
    <property type="molecule type" value="Genomic_DNA"/>
</dbReference>
<dbReference type="GO" id="GO:0005886">
    <property type="term" value="C:plasma membrane"/>
    <property type="evidence" value="ECO:0007669"/>
    <property type="project" value="UniProtKB-SubCell"/>
</dbReference>
<feature type="transmembrane region" description="Helical" evidence="6">
    <location>
        <begin position="7"/>
        <end position="28"/>
    </location>
</feature>
<keyword evidence="2" id="KW-1003">Cell membrane</keyword>
<evidence type="ECO:0000256" key="5">
    <source>
        <dbReference type="ARBA" id="ARBA00023136"/>
    </source>
</evidence>
<evidence type="ECO:0000256" key="2">
    <source>
        <dbReference type="ARBA" id="ARBA00022475"/>
    </source>
</evidence>
<dbReference type="RefSeq" id="WP_029911442.1">
    <property type="nucleotide sequence ID" value="NZ_AP020335.1"/>
</dbReference>
<dbReference type="STRING" id="28885.EI16_07240"/>
<dbReference type="GO" id="GO:0009055">
    <property type="term" value="F:electron transfer activity"/>
    <property type="evidence" value="ECO:0007669"/>
    <property type="project" value="InterPro"/>
</dbReference>
<dbReference type="AlphaFoldDB" id="A0A067A137"/>
<accession>A0A067A137</accession>
<dbReference type="Proteomes" id="UP000027341">
    <property type="component" value="Unassembled WGS sequence"/>
</dbReference>
<dbReference type="Pfam" id="PF01292">
    <property type="entry name" value="Ni_hydr_CYTB"/>
    <property type="match status" value="1"/>
</dbReference>
<dbReference type="InterPro" id="IPR051542">
    <property type="entry name" value="Hydrogenase_cytochrome"/>
</dbReference>